<gene>
    <name evidence="1" type="ORF">HK103_000019</name>
</gene>
<accession>A0AAD5UMT5</accession>
<dbReference type="InterPro" id="IPR029058">
    <property type="entry name" value="AB_hydrolase_fold"/>
</dbReference>
<dbReference type="EMBL" id="JADGKB010000001">
    <property type="protein sequence ID" value="KAJ3262490.1"/>
    <property type="molecule type" value="Genomic_DNA"/>
</dbReference>
<proteinExistence type="predicted"/>
<name>A0AAD5UMT5_9FUNG</name>
<dbReference type="AlphaFoldDB" id="A0AAD5UMT5"/>
<evidence type="ECO:0000313" key="2">
    <source>
        <dbReference type="Proteomes" id="UP001210925"/>
    </source>
</evidence>
<reference evidence="1" key="1">
    <citation type="submission" date="2020-05" db="EMBL/GenBank/DDBJ databases">
        <title>Phylogenomic resolution of chytrid fungi.</title>
        <authorList>
            <person name="Stajich J.E."/>
            <person name="Amses K."/>
            <person name="Simmons R."/>
            <person name="Seto K."/>
            <person name="Myers J."/>
            <person name="Bonds A."/>
            <person name="Quandt C.A."/>
            <person name="Barry K."/>
            <person name="Liu P."/>
            <person name="Grigoriev I."/>
            <person name="Longcore J.E."/>
            <person name="James T.Y."/>
        </authorList>
    </citation>
    <scope>NUCLEOTIDE SEQUENCE</scope>
    <source>
        <strain evidence="1">PLAUS21</strain>
    </source>
</reference>
<dbReference type="PANTHER" id="PTHR47842">
    <property type="entry name" value="EXPRESSED PROTEIN"/>
    <property type="match status" value="1"/>
</dbReference>
<evidence type="ECO:0008006" key="3">
    <source>
        <dbReference type="Google" id="ProtNLM"/>
    </source>
</evidence>
<dbReference type="SUPFAM" id="SSF53474">
    <property type="entry name" value="alpha/beta-Hydrolases"/>
    <property type="match status" value="1"/>
</dbReference>
<dbReference type="PANTHER" id="PTHR47842:SF1">
    <property type="entry name" value="DUF676 DOMAIN-CONTAINING PROTEIN"/>
    <property type="match status" value="1"/>
</dbReference>
<organism evidence="1 2">
    <name type="scientific">Boothiomyces macroporosus</name>
    <dbReference type="NCBI Taxonomy" id="261099"/>
    <lineage>
        <taxon>Eukaryota</taxon>
        <taxon>Fungi</taxon>
        <taxon>Fungi incertae sedis</taxon>
        <taxon>Chytridiomycota</taxon>
        <taxon>Chytridiomycota incertae sedis</taxon>
        <taxon>Chytridiomycetes</taxon>
        <taxon>Rhizophydiales</taxon>
        <taxon>Terramycetaceae</taxon>
        <taxon>Boothiomyces</taxon>
    </lineage>
</organism>
<comment type="caution">
    <text evidence="1">The sequence shown here is derived from an EMBL/GenBank/DDBJ whole genome shotgun (WGS) entry which is preliminary data.</text>
</comment>
<keyword evidence="2" id="KW-1185">Reference proteome</keyword>
<dbReference type="Proteomes" id="UP001210925">
    <property type="component" value="Unassembled WGS sequence"/>
</dbReference>
<evidence type="ECO:0000313" key="1">
    <source>
        <dbReference type="EMBL" id="KAJ3262490.1"/>
    </source>
</evidence>
<sequence>MAEKQLKWTRKKKCLLVFIHGFMGSEDSFKEFPKHLIQLLERDYGKSEIDSAGFTYDTKGNNQRQVQKLMDWLILHGSTGSMGGLLAADAYRHLYRVQPVVNETQSWWSKAAGGVTSYFSYAPVEKNHTPDDMRFLVNIIAIFSFDSPFYGLHNNVVTKTGVMKAKEIAQDLPKILPNNLTAPAIAAIPDHVMVPTPVKDLHLPVSTKWVKTTAVGMMGVNPDDLQIDPNKKSTISIPKNINEQLPQVKKDQVIDETKITDSSEWPLWAKSAVGLTAVASATLSIAAAFPPLAAGVAIQTLDQIQSYASFLNPLVTSQQECHERVQILVHEHHETKRIHFVGFFNGLPDSVQETTDTETIQLRHFCIPPPHHVSHAFKIIPSPLKDEIDAHMNMFDLDWLGPDHYWWFVNMVAKHVHEALDSKQ</sequence>
<protein>
    <recommendedName>
        <fullName evidence="3">DUF676 domain-containing protein</fullName>
    </recommendedName>
</protein>